<keyword evidence="1" id="KW-0472">Membrane</keyword>
<dbReference type="InterPro" id="IPR043502">
    <property type="entry name" value="DNA/RNA_pol_sf"/>
</dbReference>
<protein>
    <recommendedName>
        <fullName evidence="2">Reverse transcriptase domain-containing protein</fullName>
    </recommendedName>
</protein>
<dbReference type="Gramene" id="AET1Gv20722300.1">
    <property type="protein sequence ID" value="AET1Gv20722300.1"/>
    <property type="gene ID" value="AET1Gv20722300"/>
</dbReference>
<dbReference type="AlphaFoldDB" id="A0A452ZD72"/>
<dbReference type="Pfam" id="PF03372">
    <property type="entry name" value="Exo_endo_phos"/>
    <property type="match status" value="1"/>
</dbReference>
<dbReference type="SUPFAM" id="SSF56219">
    <property type="entry name" value="DNase I-like"/>
    <property type="match status" value="1"/>
</dbReference>
<feature type="transmembrane region" description="Helical" evidence="1">
    <location>
        <begin position="793"/>
        <end position="812"/>
    </location>
</feature>
<dbReference type="InterPro" id="IPR005135">
    <property type="entry name" value="Endo/exonuclease/phosphatase"/>
</dbReference>
<dbReference type="Pfam" id="PF00078">
    <property type="entry name" value="RVT_1"/>
    <property type="match status" value="1"/>
</dbReference>
<feature type="domain" description="Reverse transcriptase" evidence="2">
    <location>
        <begin position="474"/>
        <end position="755"/>
    </location>
</feature>
<evidence type="ECO:0000313" key="3">
    <source>
        <dbReference type="EnsemblPlants" id="AET1Gv20722300.3"/>
    </source>
</evidence>
<dbReference type="Proteomes" id="UP000015105">
    <property type="component" value="Chromosome 1D"/>
</dbReference>
<dbReference type="EnsemblPlants" id="AET1Gv20722300.1">
    <property type="protein sequence ID" value="AET1Gv20722300.1"/>
    <property type="gene ID" value="AET1Gv20722300"/>
</dbReference>
<dbReference type="PANTHER" id="PTHR19446">
    <property type="entry name" value="REVERSE TRANSCRIPTASES"/>
    <property type="match status" value="1"/>
</dbReference>
<dbReference type="EnsemblPlants" id="AET1Gv20722300.3">
    <property type="protein sequence ID" value="AET1Gv20722300.3"/>
    <property type="gene ID" value="AET1Gv20722300"/>
</dbReference>
<dbReference type="InterPro" id="IPR036691">
    <property type="entry name" value="Endo/exonu/phosph_ase_sf"/>
</dbReference>
<keyword evidence="1" id="KW-1133">Transmembrane helix</keyword>
<reference evidence="3" key="4">
    <citation type="submission" date="2019-03" db="UniProtKB">
        <authorList>
            <consortium name="EnsemblPlants"/>
        </authorList>
    </citation>
    <scope>IDENTIFICATION</scope>
</reference>
<keyword evidence="4" id="KW-1185">Reference proteome</keyword>
<reference evidence="4" key="2">
    <citation type="journal article" date="2017" name="Nat. Plants">
        <title>The Aegilops tauschii genome reveals multiple impacts of transposons.</title>
        <authorList>
            <person name="Zhao G."/>
            <person name="Zou C."/>
            <person name="Li K."/>
            <person name="Wang K."/>
            <person name="Li T."/>
            <person name="Gao L."/>
            <person name="Zhang X."/>
            <person name="Wang H."/>
            <person name="Yang Z."/>
            <person name="Liu X."/>
            <person name="Jiang W."/>
            <person name="Mao L."/>
            <person name="Kong X."/>
            <person name="Jiao Y."/>
            <person name="Jia J."/>
        </authorList>
    </citation>
    <scope>NUCLEOTIDE SEQUENCE [LARGE SCALE GENOMIC DNA]</scope>
    <source>
        <strain evidence="4">cv. AL8/78</strain>
    </source>
</reference>
<name>A0A452ZD72_AEGTS</name>
<dbReference type="CDD" id="cd01650">
    <property type="entry name" value="RT_nLTR_like"/>
    <property type="match status" value="1"/>
</dbReference>
<accession>A0A452ZD72</accession>
<dbReference type="Gene3D" id="3.60.10.10">
    <property type="entry name" value="Endonuclease/exonuclease/phosphatase"/>
    <property type="match status" value="1"/>
</dbReference>
<dbReference type="STRING" id="200361.A0A452ZD72"/>
<sequence length="815" mass="92555">MKAIDWNCRGMGRGLGSDRMLFLANLIRSTKAQVIFVSEIKSSKVHSVDLLNRFDVANSFVVPSRGASGGLWLMWNDDLKVSVHSSSFHFILANVVHLASGVHFCLICIYGDPYHRQTSAIWNQVSTFVYDNLGKPMICMGDLNDILYDTDGCNGSVNYFRMSAFRSIVKNCGFFDIGFSGRAYTWRNRQHTVNPIYRRLDRCLVNAVWCAHYPNTKVFNLPIIVSDHAPILISTDGSFVKPKQTFKFENWWLMEKDFSSFAKSAWNNARAGSFVAKTPSLAGALKTWCRKKKPFQQELQELESSIKQIQELPINQQDHALENSLILRYEQTLSKLNSFYKQRSKKGWATDGDRNTNFFHQAVLKRRKRNTICSVKDENNIVHFKPSLIANTFVNYFRYIFSSTHINCGRPFLASHLPEGSLDPTYLIPDKNEVLQILKDMKLNASPGPDGFNVEFYLATWDWIGHDVTQLVVNFYRTGILPSHVSDTNIALIPKKLVPQVPMDYRPISLCNVIYKIIAKSLANRLKPHLTDYIDPAQQAFIEGRRISDNIIIAQEISHSFALRSWNHLAFMLKIDLAKAFDRLEWSFIVSALARKGLHAHFINLIYECTSSPTFSMVINGRPSHKFKSSRGIRQGCPMSPYLFVIAINELSLALNEALAAHSLQGILLGPNCPPIHSLLFADDLLVCGQATIQEANAMANIINHFCSVSGQTPNWAKSAIMFSAHVSQAVIQDIKQIFPVSNMDANFSHLGHPLILPANNRSAAYYFVLDKFMNKIPAYKANLLSHAARFELINQFFLLFLFTIWLIFYFLRSL</sequence>
<reference evidence="3" key="3">
    <citation type="journal article" date="2017" name="Nature">
        <title>Genome sequence of the progenitor of the wheat D genome Aegilops tauschii.</title>
        <authorList>
            <person name="Luo M.C."/>
            <person name="Gu Y.Q."/>
            <person name="Puiu D."/>
            <person name="Wang H."/>
            <person name="Twardziok S.O."/>
            <person name="Deal K.R."/>
            <person name="Huo N."/>
            <person name="Zhu T."/>
            <person name="Wang L."/>
            <person name="Wang Y."/>
            <person name="McGuire P.E."/>
            <person name="Liu S."/>
            <person name="Long H."/>
            <person name="Ramasamy R.K."/>
            <person name="Rodriguez J.C."/>
            <person name="Van S.L."/>
            <person name="Yuan L."/>
            <person name="Wang Z."/>
            <person name="Xia Z."/>
            <person name="Xiao L."/>
            <person name="Anderson O.D."/>
            <person name="Ouyang S."/>
            <person name="Liang Y."/>
            <person name="Zimin A.V."/>
            <person name="Pertea G."/>
            <person name="Qi P."/>
            <person name="Bennetzen J.L."/>
            <person name="Dai X."/>
            <person name="Dawson M.W."/>
            <person name="Muller H.G."/>
            <person name="Kugler K."/>
            <person name="Rivarola-Duarte L."/>
            <person name="Spannagl M."/>
            <person name="Mayer K.F.X."/>
            <person name="Lu F.H."/>
            <person name="Bevan M.W."/>
            <person name="Leroy P."/>
            <person name="Li P."/>
            <person name="You F.M."/>
            <person name="Sun Q."/>
            <person name="Liu Z."/>
            <person name="Lyons E."/>
            <person name="Wicker T."/>
            <person name="Salzberg S.L."/>
            <person name="Devos K.M."/>
            <person name="Dvorak J."/>
        </authorList>
    </citation>
    <scope>NUCLEOTIDE SEQUENCE [LARGE SCALE GENOMIC DNA]</scope>
    <source>
        <strain evidence="3">cv. AL8/78</strain>
    </source>
</reference>
<evidence type="ECO:0000256" key="1">
    <source>
        <dbReference type="SAM" id="Phobius"/>
    </source>
</evidence>
<dbReference type="InterPro" id="IPR000477">
    <property type="entry name" value="RT_dom"/>
</dbReference>
<organism evidence="3 4">
    <name type="scientific">Aegilops tauschii subsp. strangulata</name>
    <name type="common">Goatgrass</name>
    <dbReference type="NCBI Taxonomy" id="200361"/>
    <lineage>
        <taxon>Eukaryota</taxon>
        <taxon>Viridiplantae</taxon>
        <taxon>Streptophyta</taxon>
        <taxon>Embryophyta</taxon>
        <taxon>Tracheophyta</taxon>
        <taxon>Spermatophyta</taxon>
        <taxon>Magnoliopsida</taxon>
        <taxon>Liliopsida</taxon>
        <taxon>Poales</taxon>
        <taxon>Poaceae</taxon>
        <taxon>BOP clade</taxon>
        <taxon>Pooideae</taxon>
        <taxon>Triticodae</taxon>
        <taxon>Triticeae</taxon>
        <taxon>Triticinae</taxon>
        <taxon>Aegilops</taxon>
    </lineage>
</organism>
<dbReference type="PROSITE" id="PS50878">
    <property type="entry name" value="RT_POL"/>
    <property type="match status" value="1"/>
</dbReference>
<reference evidence="3" key="5">
    <citation type="journal article" date="2021" name="G3 (Bethesda)">
        <title>Aegilops tauschii genome assembly Aet v5.0 features greater sequence contiguity and improved annotation.</title>
        <authorList>
            <person name="Wang L."/>
            <person name="Zhu T."/>
            <person name="Rodriguez J.C."/>
            <person name="Deal K.R."/>
            <person name="Dubcovsky J."/>
            <person name="McGuire P.E."/>
            <person name="Lux T."/>
            <person name="Spannagl M."/>
            <person name="Mayer K.F.X."/>
            <person name="Baldrich P."/>
            <person name="Meyers B.C."/>
            <person name="Huo N."/>
            <person name="Gu Y.Q."/>
            <person name="Zhou H."/>
            <person name="Devos K.M."/>
            <person name="Bennetzen J.L."/>
            <person name="Unver T."/>
            <person name="Budak H."/>
            <person name="Gulick P.J."/>
            <person name="Galiba G."/>
            <person name="Kalapos B."/>
            <person name="Nelson D.R."/>
            <person name="Li P."/>
            <person name="You F.M."/>
            <person name="Luo M.C."/>
            <person name="Dvorak J."/>
        </authorList>
    </citation>
    <scope>NUCLEOTIDE SEQUENCE [LARGE SCALE GENOMIC DNA]</scope>
    <source>
        <strain evidence="3">cv. AL8/78</strain>
    </source>
</reference>
<evidence type="ECO:0000259" key="2">
    <source>
        <dbReference type="PROSITE" id="PS50878"/>
    </source>
</evidence>
<reference evidence="4" key="1">
    <citation type="journal article" date="2014" name="Science">
        <title>Ancient hybridizations among the ancestral genomes of bread wheat.</title>
        <authorList>
            <consortium name="International Wheat Genome Sequencing Consortium,"/>
            <person name="Marcussen T."/>
            <person name="Sandve S.R."/>
            <person name="Heier L."/>
            <person name="Spannagl M."/>
            <person name="Pfeifer M."/>
            <person name="Jakobsen K.S."/>
            <person name="Wulff B.B."/>
            <person name="Steuernagel B."/>
            <person name="Mayer K.F."/>
            <person name="Olsen O.A."/>
        </authorList>
    </citation>
    <scope>NUCLEOTIDE SEQUENCE [LARGE SCALE GENOMIC DNA]</scope>
    <source>
        <strain evidence="4">cv. AL8/78</strain>
    </source>
</reference>
<evidence type="ECO:0000313" key="4">
    <source>
        <dbReference type="Proteomes" id="UP000015105"/>
    </source>
</evidence>
<dbReference type="GO" id="GO:0003824">
    <property type="term" value="F:catalytic activity"/>
    <property type="evidence" value="ECO:0007669"/>
    <property type="project" value="InterPro"/>
</dbReference>
<proteinExistence type="predicted"/>
<keyword evidence="1" id="KW-0812">Transmembrane</keyword>
<dbReference type="Gramene" id="AET1Gv20722300.3">
    <property type="protein sequence ID" value="AET1Gv20722300.3"/>
    <property type="gene ID" value="AET1Gv20722300"/>
</dbReference>
<dbReference type="SUPFAM" id="SSF56672">
    <property type="entry name" value="DNA/RNA polymerases"/>
    <property type="match status" value="1"/>
</dbReference>